<dbReference type="EMBL" id="MU853225">
    <property type="protein sequence ID" value="KAK4125789.1"/>
    <property type="molecule type" value="Genomic_DNA"/>
</dbReference>
<proteinExistence type="predicted"/>
<reference evidence="1" key="1">
    <citation type="journal article" date="2023" name="Mol. Phylogenet. Evol.">
        <title>Genome-scale phylogeny and comparative genomics of the fungal order Sordariales.</title>
        <authorList>
            <person name="Hensen N."/>
            <person name="Bonometti L."/>
            <person name="Westerberg I."/>
            <person name="Brannstrom I.O."/>
            <person name="Guillou S."/>
            <person name="Cros-Aarteil S."/>
            <person name="Calhoun S."/>
            <person name="Haridas S."/>
            <person name="Kuo A."/>
            <person name="Mondo S."/>
            <person name="Pangilinan J."/>
            <person name="Riley R."/>
            <person name="LaButti K."/>
            <person name="Andreopoulos B."/>
            <person name="Lipzen A."/>
            <person name="Chen C."/>
            <person name="Yan M."/>
            <person name="Daum C."/>
            <person name="Ng V."/>
            <person name="Clum A."/>
            <person name="Steindorff A."/>
            <person name="Ohm R.A."/>
            <person name="Martin F."/>
            <person name="Silar P."/>
            <person name="Natvig D.O."/>
            <person name="Lalanne C."/>
            <person name="Gautier V."/>
            <person name="Ament-Velasquez S.L."/>
            <person name="Kruys A."/>
            <person name="Hutchinson M.I."/>
            <person name="Powell A.J."/>
            <person name="Barry K."/>
            <person name="Miller A.N."/>
            <person name="Grigoriev I.V."/>
            <person name="Debuchy R."/>
            <person name="Gladieux P."/>
            <person name="Hiltunen Thoren M."/>
            <person name="Johannesson H."/>
        </authorList>
    </citation>
    <scope>NUCLEOTIDE SEQUENCE</scope>
    <source>
        <strain evidence="1">CBS 731.68</strain>
    </source>
</reference>
<dbReference type="Proteomes" id="UP001302602">
    <property type="component" value="Unassembled WGS sequence"/>
</dbReference>
<evidence type="ECO:0000313" key="1">
    <source>
        <dbReference type="EMBL" id="KAK4125789.1"/>
    </source>
</evidence>
<comment type="caution">
    <text evidence="1">The sequence shown here is derived from an EMBL/GenBank/DDBJ whole genome shotgun (WGS) entry which is preliminary data.</text>
</comment>
<reference evidence="1" key="2">
    <citation type="submission" date="2023-05" db="EMBL/GenBank/DDBJ databases">
        <authorList>
            <consortium name="Lawrence Berkeley National Laboratory"/>
            <person name="Steindorff A."/>
            <person name="Hensen N."/>
            <person name="Bonometti L."/>
            <person name="Westerberg I."/>
            <person name="Brannstrom I.O."/>
            <person name="Guillou S."/>
            <person name="Cros-Aarteil S."/>
            <person name="Calhoun S."/>
            <person name="Haridas S."/>
            <person name="Kuo A."/>
            <person name="Mondo S."/>
            <person name="Pangilinan J."/>
            <person name="Riley R."/>
            <person name="Labutti K."/>
            <person name="Andreopoulos B."/>
            <person name="Lipzen A."/>
            <person name="Chen C."/>
            <person name="Yanf M."/>
            <person name="Daum C."/>
            <person name="Ng V."/>
            <person name="Clum A."/>
            <person name="Ohm R."/>
            <person name="Martin F."/>
            <person name="Silar P."/>
            <person name="Natvig D."/>
            <person name="Lalanne C."/>
            <person name="Gautier V."/>
            <person name="Ament-Velasquez S.L."/>
            <person name="Kruys A."/>
            <person name="Hutchinson M.I."/>
            <person name="Powell A.J."/>
            <person name="Barry K."/>
            <person name="Miller A.N."/>
            <person name="Grigoriev I.V."/>
            <person name="Debuchy R."/>
            <person name="Gladieux P."/>
            <person name="Thoren M.H."/>
            <person name="Johannesson H."/>
        </authorList>
    </citation>
    <scope>NUCLEOTIDE SEQUENCE</scope>
    <source>
        <strain evidence="1">CBS 731.68</strain>
    </source>
</reference>
<sequence>MQCQESLRRIERNRPSPLGILSSSCCVLHLRLSPCACFWCRRCRPTPESATPTKLWCFSNPYITGRLICLRARSKTPPSDICTLSVTIENYLPQLHNVGLSVYGLLGTAAAKQGFRSRAPFGEPERFQAIRAWLATQWSKAGDASRHSPLPTRLIMVGNTFRCRSASRGNGFSSDRLEGPRIHCPQLPVGNYQLAHDNR</sequence>
<evidence type="ECO:0000313" key="2">
    <source>
        <dbReference type="Proteomes" id="UP001302602"/>
    </source>
</evidence>
<dbReference type="GeneID" id="87834182"/>
<gene>
    <name evidence="1" type="ORF">N657DRAFT_708895</name>
</gene>
<protein>
    <submittedName>
        <fullName evidence="1">Uncharacterized protein</fullName>
    </submittedName>
</protein>
<name>A0AAN6U424_9PEZI</name>
<organism evidence="1 2">
    <name type="scientific">Parathielavia appendiculata</name>
    <dbReference type="NCBI Taxonomy" id="2587402"/>
    <lineage>
        <taxon>Eukaryota</taxon>
        <taxon>Fungi</taxon>
        <taxon>Dikarya</taxon>
        <taxon>Ascomycota</taxon>
        <taxon>Pezizomycotina</taxon>
        <taxon>Sordariomycetes</taxon>
        <taxon>Sordariomycetidae</taxon>
        <taxon>Sordariales</taxon>
        <taxon>Chaetomiaceae</taxon>
        <taxon>Parathielavia</taxon>
    </lineage>
</organism>
<keyword evidence="2" id="KW-1185">Reference proteome</keyword>
<dbReference type="AlphaFoldDB" id="A0AAN6U424"/>
<dbReference type="RefSeq" id="XP_062649560.1">
    <property type="nucleotide sequence ID" value="XM_062797409.1"/>
</dbReference>
<accession>A0AAN6U424</accession>